<evidence type="ECO:0008006" key="8">
    <source>
        <dbReference type="Google" id="ProtNLM"/>
    </source>
</evidence>
<evidence type="ECO:0000259" key="3">
    <source>
        <dbReference type="Pfam" id="PF07727"/>
    </source>
</evidence>
<accession>A0AA39VKD1</accession>
<dbReference type="EMBL" id="JAUESC010000383">
    <property type="protein sequence ID" value="KAK0583765.1"/>
    <property type="molecule type" value="Genomic_DNA"/>
</dbReference>
<reference evidence="6" key="1">
    <citation type="journal article" date="2022" name="Plant J.">
        <title>Strategies of tolerance reflected in two North American maple genomes.</title>
        <authorList>
            <person name="McEvoy S.L."/>
            <person name="Sezen U.U."/>
            <person name="Trouern-Trend A."/>
            <person name="McMahon S.M."/>
            <person name="Schaberg P.G."/>
            <person name="Yang J."/>
            <person name="Wegrzyn J.L."/>
            <person name="Swenson N.G."/>
        </authorList>
    </citation>
    <scope>NUCLEOTIDE SEQUENCE</scope>
    <source>
        <strain evidence="6">NS2018</strain>
    </source>
</reference>
<dbReference type="Pfam" id="PF14223">
    <property type="entry name" value="Retrotran_gag_2"/>
    <property type="match status" value="1"/>
</dbReference>
<dbReference type="InterPro" id="IPR043502">
    <property type="entry name" value="DNA/RNA_pol_sf"/>
</dbReference>
<dbReference type="Pfam" id="PF22936">
    <property type="entry name" value="Pol_BBD"/>
    <property type="match status" value="1"/>
</dbReference>
<dbReference type="AlphaFoldDB" id="A0AA39VKD1"/>
<feature type="domain" description="GAG-pre-integrase" evidence="4">
    <location>
        <begin position="377"/>
        <end position="446"/>
    </location>
</feature>
<dbReference type="Pfam" id="PF13976">
    <property type="entry name" value="gag_pre-integrs"/>
    <property type="match status" value="1"/>
</dbReference>
<dbReference type="InterPro" id="IPR013103">
    <property type="entry name" value="RVT_2"/>
</dbReference>
<evidence type="ECO:0000313" key="6">
    <source>
        <dbReference type="EMBL" id="KAK0583765.1"/>
    </source>
</evidence>
<evidence type="ECO:0000259" key="4">
    <source>
        <dbReference type="Pfam" id="PF13976"/>
    </source>
</evidence>
<dbReference type="InterPro" id="IPR054722">
    <property type="entry name" value="PolX-like_BBD"/>
</dbReference>
<keyword evidence="1" id="KW-0378">Hydrolase</keyword>
<keyword evidence="7" id="KW-1185">Reference proteome</keyword>
<evidence type="ECO:0000259" key="5">
    <source>
        <dbReference type="Pfam" id="PF22936"/>
    </source>
</evidence>
<evidence type="ECO:0000256" key="1">
    <source>
        <dbReference type="ARBA" id="ARBA00022750"/>
    </source>
</evidence>
<dbReference type="InterPro" id="IPR025724">
    <property type="entry name" value="GAG-pre-integrase_dom"/>
</dbReference>
<dbReference type="PANTHER" id="PTHR47481:SF27">
    <property type="entry name" value="CCHC-TYPE DOMAIN-CONTAINING PROTEIN"/>
    <property type="match status" value="1"/>
</dbReference>
<dbReference type="Pfam" id="PF07727">
    <property type="entry name" value="RVT_2"/>
    <property type="match status" value="1"/>
</dbReference>
<dbReference type="SUPFAM" id="SSF56672">
    <property type="entry name" value="DNA/RNA polymerases"/>
    <property type="match status" value="1"/>
</dbReference>
<organism evidence="6 7">
    <name type="scientific">Acer saccharum</name>
    <name type="common">Sugar maple</name>
    <dbReference type="NCBI Taxonomy" id="4024"/>
    <lineage>
        <taxon>Eukaryota</taxon>
        <taxon>Viridiplantae</taxon>
        <taxon>Streptophyta</taxon>
        <taxon>Embryophyta</taxon>
        <taxon>Tracheophyta</taxon>
        <taxon>Spermatophyta</taxon>
        <taxon>Magnoliopsida</taxon>
        <taxon>eudicotyledons</taxon>
        <taxon>Gunneridae</taxon>
        <taxon>Pentapetalae</taxon>
        <taxon>rosids</taxon>
        <taxon>malvids</taxon>
        <taxon>Sapindales</taxon>
        <taxon>Sapindaceae</taxon>
        <taxon>Hippocastanoideae</taxon>
        <taxon>Acereae</taxon>
        <taxon>Acer</taxon>
    </lineage>
</organism>
<feature type="region of interest" description="Disordered" evidence="2">
    <location>
        <begin position="489"/>
        <end position="512"/>
    </location>
</feature>
<gene>
    <name evidence="6" type="ORF">LWI29_002685</name>
</gene>
<evidence type="ECO:0000313" key="7">
    <source>
        <dbReference type="Proteomes" id="UP001168877"/>
    </source>
</evidence>
<feature type="domain" description="Retrovirus-related Pol polyprotein from transposon TNT 1-94-like beta-barrel" evidence="5">
    <location>
        <begin position="276"/>
        <end position="349"/>
    </location>
</feature>
<dbReference type="GO" id="GO:0004190">
    <property type="term" value="F:aspartic-type endopeptidase activity"/>
    <property type="evidence" value="ECO:0007669"/>
    <property type="project" value="UniProtKB-KW"/>
</dbReference>
<dbReference type="PANTHER" id="PTHR47481">
    <property type="match status" value="1"/>
</dbReference>
<dbReference type="Proteomes" id="UP001168877">
    <property type="component" value="Unassembled WGS sequence"/>
</dbReference>
<evidence type="ECO:0000256" key="2">
    <source>
        <dbReference type="SAM" id="MobiDB-lite"/>
    </source>
</evidence>
<keyword evidence="1" id="KW-0645">Protease</keyword>
<name>A0AA39VKD1_ACESA</name>
<protein>
    <recommendedName>
        <fullName evidence="8">Retrovirus-related Pol polyprotein from transposon RE1</fullName>
    </recommendedName>
</protein>
<reference evidence="6" key="2">
    <citation type="submission" date="2023-06" db="EMBL/GenBank/DDBJ databases">
        <authorList>
            <person name="Swenson N.G."/>
            <person name="Wegrzyn J.L."/>
            <person name="Mcevoy S.L."/>
        </authorList>
    </citation>
    <scope>NUCLEOTIDE SEQUENCE</scope>
    <source>
        <strain evidence="6">NS2018</strain>
        <tissue evidence="6">Leaf</tissue>
    </source>
</reference>
<feature type="domain" description="Reverse transcriptase Ty1/copia-type" evidence="3">
    <location>
        <begin position="526"/>
        <end position="604"/>
    </location>
</feature>
<keyword evidence="1" id="KW-0064">Aspartyl protease</keyword>
<comment type="caution">
    <text evidence="6">The sequence shown here is derived from an EMBL/GenBank/DDBJ whole genome shotgun (WGS) entry which is preliminary data.</text>
</comment>
<proteinExistence type="predicted"/>
<sequence>MSGENFINSIVHFNGKNYASWEFQFRMYVKGKELWGHVDGSSTAPTDPKELSSWEGKDAKIVSWLLSSVEPHMVNNLRGFTTVKQMWDYLRRIYYQDNYARKFQLELDIGNYRQGNLSIEQFYSGFLNLWSDYSGLVHSTVPKEALAALQAVHSESQRDQFLMKLRPEFESARAGLINRTPVPSLDVCLGELLREEQRLASQLGIAQDAGGTEMNRSAPAFHTAVQSSFVPASSAQPTTVPGSSSNITPEQVQQMIVSALSALGLQGKQYLLSSPWLIDSAASNHMTGSPAALQDVRKYDGEQHIQIADGNTLPITAVGNLGSSFTNVFVYPALSANLISVGQLVEENFSLHFDRSGCRVQDQASGLEIAKGPKVGRLFPLQSFSIPRSISVGYSAIANNSHFWHKKLGHPNSVILTHLMKHGHLSNTNVFSSLSFDCAPCKLGKSKSLPFPLQGSRASTCFEIIHYDVWGIVYQRRCPLPLPSSEPLHDSVVHESHSSEPPSDHVVHEPRRSTRVSRPLDWHRGHGLKQAPRAWFEKFRKTLLDFTFTQSQYESSLFFCKTTNGIVIVLVYVDDIVITGSDLQLIEKLQQRLKSSFHMKDLGPL</sequence>